<dbReference type="AlphaFoldDB" id="A0A0G9H3I6"/>
<reference evidence="2 3" key="1">
    <citation type="journal article" date="2015" name="Antonie Van Leeuwenhoek">
        <title>A phylogenomic and molecular marker based taxonomic framework for the order Xanthomonadales: proposal to transfer the families Algiphilaceae and Solimonadaceae to the order Nevskiales ord. nov. and to create a new family within the order Xanthomonadales, the family Rhodanobacteraceae fam. nov., containing the genus Rhodanobacter and its closest relatives.</title>
        <authorList>
            <person name="Naushad S."/>
            <person name="Adeolu M."/>
            <person name="Wong S."/>
            <person name="Sohail M."/>
            <person name="Schellhorn H.E."/>
            <person name="Gupta R.S."/>
        </authorList>
    </citation>
    <scope>NUCLEOTIDE SEQUENCE [LARGE SCALE GENOMIC DNA]</scope>
    <source>
        <strain evidence="2 3">DSM 16301</strain>
    </source>
</reference>
<accession>A0A0G9H3I6</accession>
<proteinExistence type="predicted"/>
<sequence length="248" mass="27475">MTLAELQRDFRVWLTHASPEAARRLDPRAGMGMTVYQNNYRAQLVGVLEASYPQLHAWLGSSLFLEAAIRHIDSRPPHGWTLDAYGADFEATLSHMLPDNPDVHELAWIEWSLSESFVAPDATMLASDRLAEIDWDIARLQLAPSLRQRSVTTNASDLWSALQQQTEVPESEMLATPGGVVTWRQGYTCQLKPIDAIEHEALLSLRDDPRFSALCDALVARLGEEAGIARAGELLASWISAGIVTDVD</sequence>
<dbReference type="PATRIC" id="fig|1440762.4.peg.1550"/>
<comment type="caution">
    <text evidence="2">The sequence shown here is derived from an EMBL/GenBank/DDBJ whole genome shotgun (WGS) entry which is preliminary data.</text>
</comment>
<dbReference type="STRING" id="1440762.Y882_10280"/>
<name>A0A0G9H3I6_9GAMM</name>
<dbReference type="InterPro" id="IPR018640">
    <property type="entry name" value="DUF2063"/>
</dbReference>
<organism evidence="2 3">
    <name type="scientific">Dyella japonica DSM 16301</name>
    <dbReference type="NCBI Taxonomy" id="1440762"/>
    <lineage>
        <taxon>Bacteria</taxon>
        <taxon>Pseudomonadati</taxon>
        <taxon>Pseudomonadota</taxon>
        <taxon>Gammaproteobacteria</taxon>
        <taxon>Lysobacterales</taxon>
        <taxon>Rhodanobacteraceae</taxon>
        <taxon>Dyella</taxon>
    </lineage>
</organism>
<dbReference type="EMBL" id="JPLA01000025">
    <property type="protein sequence ID" value="KLD63769.1"/>
    <property type="molecule type" value="Genomic_DNA"/>
</dbReference>
<evidence type="ECO:0000313" key="2">
    <source>
        <dbReference type="EMBL" id="KLD63769.1"/>
    </source>
</evidence>
<evidence type="ECO:0000259" key="1">
    <source>
        <dbReference type="Pfam" id="PF09836"/>
    </source>
</evidence>
<protein>
    <recommendedName>
        <fullName evidence="1">Putative DNA-binding domain-containing protein</fullName>
    </recommendedName>
</protein>
<dbReference type="Pfam" id="PF09836">
    <property type="entry name" value="DUF2063"/>
    <property type="match status" value="1"/>
</dbReference>
<dbReference type="RefSeq" id="WP_046971782.1">
    <property type="nucleotide sequence ID" value="NZ_JPLA01000025.1"/>
</dbReference>
<gene>
    <name evidence="2" type="ORF">Y882_10280</name>
</gene>
<dbReference type="OrthoDB" id="343356at2"/>
<feature type="domain" description="Putative DNA-binding" evidence="1">
    <location>
        <begin position="5"/>
        <end position="90"/>
    </location>
</feature>
<evidence type="ECO:0000313" key="3">
    <source>
        <dbReference type="Proteomes" id="UP000035481"/>
    </source>
</evidence>
<dbReference type="Proteomes" id="UP000035481">
    <property type="component" value="Unassembled WGS sequence"/>
</dbReference>